<protein>
    <recommendedName>
        <fullName evidence="3">Tetratricopeptide repeat protein</fullName>
    </recommendedName>
</protein>
<dbReference type="PANTHER" id="PTHR46082:SF6">
    <property type="entry name" value="AAA+ ATPASE DOMAIN-CONTAINING PROTEIN-RELATED"/>
    <property type="match status" value="1"/>
</dbReference>
<reference evidence="1 2" key="1">
    <citation type="submission" date="2015-09" db="EMBL/GenBank/DDBJ databases">
        <title>Genome sequence, genome mining and natural product profiling of a biocontrol bacterium Streptomyces malaysiensis F913.</title>
        <authorList>
            <person name="Xu Y."/>
            <person name="Wei J."/>
            <person name="Xie J."/>
            <person name="Li T."/>
            <person name="Zhou Z."/>
        </authorList>
    </citation>
    <scope>NUCLEOTIDE SEQUENCE [LARGE SCALE GENOMIC DNA]</scope>
    <source>
        <strain evidence="1 2">F913</strain>
    </source>
</reference>
<evidence type="ECO:0000313" key="1">
    <source>
        <dbReference type="EMBL" id="PNG98399.1"/>
    </source>
</evidence>
<dbReference type="AlphaFoldDB" id="A0A2J7ZDW5"/>
<proteinExistence type="predicted"/>
<dbReference type="Gene3D" id="1.25.40.10">
    <property type="entry name" value="Tetratricopeptide repeat domain"/>
    <property type="match status" value="4"/>
</dbReference>
<dbReference type="InterPro" id="IPR053137">
    <property type="entry name" value="NLR-like"/>
</dbReference>
<keyword evidence="2" id="KW-1185">Reference proteome</keyword>
<dbReference type="EMBL" id="LJIW01000001">
    <property type="protein sequence ID" value="PNG98399.1"/>
    <property type="molecule type" value="Genomic_DNA"/>
</dbReference>
<dbReference type="InterPro" id="IPR027417">
    <property type="entry name" value="P-loop_NTPase"/>
</dbReference>
<dbReference type="InterPro" id="IPR019734">
    <property type="entry name" value="TPR_rpt"/>
</dbReference>
<name>A0A2J7ZDW5_STRMQ</name>
<dbReference type="Gene3D" id="3.40.50.300">
    <property type="entry name" value="P-loop containing nucleotide triphosphate hydrolases"/>
    <property type="match status" value="1"/>
</dbReference>
<accession>A0A2J7ZDW5</accession>
<organism evidence="1 2">
    <name type="scientific">Streptomyces malaysiensis</name>
    <dbReference type="NCBI Taxonomy" id="92644"/>
    <lineage>
        <taxon>Bacteria</taxon>
        <taxon>Bacillati</taxon>
        <taxon>Actinomycetota</taxon>
        <taxon>Actinomycetes</taxon>
        <taxon>Kitasatosporales</taxon>
        <taxon>Streptomycetaceae</taxon>
        <taxon>Streptomyces</taxon>
        <taxon>Streptomyces violaceusniger group</taxon>
    </lineage>
</organism>
<comment type="caution">
    <text evidence="1">The sequence shown here is derived from an EMBL/GenBank/DDBJ whole genome shotgun (WGS) entry which is preliminary data.</text>
</comment>
<dbReference type="RefSeq" id="WP_102935072.1">
    <property type="nucleotide sequence ID" value="NZ_LJIW01000001.1"/>
</dbReference>
<dbReference type="Pfam" id="PF13424">
    <property type="entry name" value="TPR_12"/>
    <property type="match status" value="4"/>
</dbReference>
<sequence>MTDSTFQAIGAGSVAAHHIGTAITGPVNVLTAELLNSARDVQAPAGLTNLPSLPLCFGRTSELDWLRGTLGQPAAGTAVVQGLGGVGKSTLALAYAHRHRRDYTVMWWVAAASPDHIEQSLADLALRLIPVWAGSASTEGRAAWATLWLQWHPGWLLIFDNVENPADLQPYVSTPNGHVIATSRRSASWPTSVATLALDVLDLAAASDLLCSQVLGATSPTHRQIQETRALSADLGQLPIALMQASAYLAQNPTISIERYRRRLIGALDKAPEGVDPERTVARIWRQTISTLTERNPLAVRVLSTLAWLAPDDIPVGLLTPIADDSDDLHEALGVLAVYCMVSLTPDSVSIHRLVQTTLRNQSPIGDSAPTGRLEAERLLTAAVAPLGEPPDSGRSPSWDRLLPHLVALAATTPDGHADTFPAGRYASAALYLQGLGHDARAVPLLTAALARCEALAGAEHEITMKVRSNLGDAYYGAGDFERSIAILEPLVAQCAQVLGDSHLGTLTVAANLANSYRDSGDLARAITLHEETLARRRHALGYDHPDTLVSCEELARTYHASGDLDRAVSLYEATLTHNQRSLGPTHRATLSSQHGLAAVYLASGDLSRAIPMYTAVFAQWQQAFGDSDPETIPSRNNLAYAYLIAGRPGQAAQHLETALARCEEVYGEAYPETIAIRANLGCAYRDAGDFTRSLPLLETAAAQSAHLLGEGHPQTLTTRNGLAQAYRAAGHDGRAIAQYDTILKHRAALLGETHPHTLATRSGLANAHLAAGGPDRAIPLFETVVAQCEQVFGESHPDTLSNYIGLADALRQTDNPAQAVPLSESTLERCVRSLGEDHPHTVVCRSNLALAHLAVGDAPRAVQLLEAAVRNASLIFGDTHPHTVTGRTNLAAAHLESDNAAQAVVVLEDVRAQLEAELGRVHPQTLHCTAMLARALGRSDGLARATELLEHSVALTEKELGATHPDTSKLRQYLAEIYRADDRPDLPVPLYEANLAHWQQTLGDHPNILNAQLTLADTHQEAGAHQKAIAVYRVALGRIEPTLGPENPLVAQIRARIDAAEYATSKSDR</sequence>
<dbReference type="PANTHER" id="PTHR46082">
    <property type="entry name" value="ATP/GTP-BINDING PROTEIN-RELATED"/>
    <property type="match status" value="1"/>
</dbReference>
<dbReference type="SMART" id="SM00028">
    <property type="entry name" value="TPR"/>
    <property type="match status" value="9"/>
</dbReference>
<dbReference type="Proteomes" id="UP000236520">
    <property type="component" value="Unassembled WGS sequence"/>
</dbReference>
<evidence type="ECO:0008006" key="3">
    <source>
        <dbReference type="Google" id="ProtNLM"/>
    </source>
</evidence>
<dbReference type="Pfam" id="PF13374">
    <property type="entry name" value="TPR_10"/>
    <property type="match status" value="4"/>
</dbReference>
<gene>
    <name evidence="1" type="ORF">SMF913_14424</name>
</gene>
<dbReference type="SUPFAM" id="SSF52540">
    <property type="entry name" value="P-loop containing nucleoside triphosphate hydrolases"/>
    <property type="match status" value="1"/>
</dbReference>
<evidence type="ECO:0000313" key="2">
    <source>
        <dbReference type="Proteomes" id="UP000236520"/>
    </source>
</evidence>
<dbReference type="SUPFAM" id="SSF48452">
    <property type="entry name" value="TPR-like"/>
    <property type="match status" value="5"/>
</dbReference>
<dbReference type="InterPro" id="IPR011990">
    <property type="entry name" value="TPR-like_helical_dom_sf"/>
</dbReference>